<organism evidence="1 2">
    <name type="scientific">Christiangramia echinicola</name>
    <dbReference type="NCBI Taxonomy" id="279359"/>
    <lineage>
        <taxon>Bacteria</taxon>
        <taxon>Pseudomonadati</taxon>
        <taxon>Bacteroidota</taxon>
        <taxon>Flavobacteriia</taxon>
        <taxon>Flavobacteriales</taxon>
        <taxon>Flavobacteriaceae</taxon>
        <taxon>Christiangramia</taxon>
    </lineage>
</organism>
<evidence type="ECO:0000313" key="1">
    <source>
        <dbReference type="EMBL" id="SDR65168.1"/>
    </source>
</evidence>
<dbReference type="AlphaFoldDB" id="A0A1H1KS35"/>
<name>A0A1H1KS35_9FLAO</name>
<dbReference type="InterPro" id="IPR029058">
    <property type="entry name" value="AB_hydrolase_fold"/>
</dbReference>
<protein>
    <submittedName>
        <fullName evidence="1">Pimeloyl-ACP methyl ester carboxylesterase</fullName>
    </submittedName>
</protein>
<dbReference type="Proteomes" id="UP000198858">
    <property type="component" value="Chromosome I"/>
</dbReference>
<dbReference type="SUPFAM" id="SSF53474">
    <property type="entry name" value="alpha/beta-Hydrolases"/>
    <property type="match status" value="1"/>
</dbReference>
<reference evidence="1 2" key="1">
    <citation type="submission" date="2016-10" db="EMBL/GenBank/DDBJ databases">
        <authorList>
            <person name="Varghese N."/>
            <person name="Submissions S."/>
        </authorList>
    </citation>
    <scope>NUCLEOTIDE SEQUENCE [LARGE SCALE GENOMIC DNA]</scope>
    <source>
        <strain evidence="1 2">Mar_2010_102</strain>
    </source>
</reference>
<gene>
    <name evidence="1" type="ORF">SAMN04488552_0070</name>
</gene>
<dbReference type="STRING" id="1250231.SAMN04488552_0070"/>
<accession>A0A1H1KS35</accession>
<dbReference type="EMBL" id="LT629745">
    <property type="protein sequence ID" value="SDR65168.1"/>
    <property type="molecule type" value="Genomic_DNA"/>
</dbReference>
<evidence type="ECO:0000313" key="2">
    <source>
        <dbReference type="Proteomes" id="UP000198858"/>
    </source>
</evidence>
<keyword evidence="2" id="KW-1185">Reference proteome</keyword>
<proteinExistence type="predicted"/>
<dbReference type="Gene3D" id="3.40.50.1820">
    <property type="entry name" value="alpha/beta hydrolase"/>
    <property type="match status" value="1"/>
</dbReference>
<sequence>MLNLRLNASYLCYIHVKMKQEDSLTHVYLMPGMAAAPSIFENIFLPEDKYIIHPLEWEIPEPDETLESYAKRMLKYMKHQKSVLIGVSFGGVIVQEMARFVDLKRLIIISSVKCTEELPPRMKFASKTGLFRLIPTGLVDYVDLFEKVAVGEFLKKRAKLYKQYISITDKQYLNWAIKNMVNWKCEKPDEEVIHIHGDRDEVFPLKNINGAFVVPGGTHIMIINRFRWFNEHLPELIETGKMKKKEQKKQVN</sequence>